<dbReference type="GO" id="GO:0000166">
    <property type="term" value="F:nucleotide binding"/>
    <property type="evidence" value="ECO:0007669"/>
    <property type="project" value="UniProtKB-UniRule"/>
</dbReference>
<dbReference type="Gene3D" id="3.20.20.70">
    <property type="entry name" value="Aldolase class I"/>
    <property type="match status" value="1"/>
</dbReference>
<feature type="binding site" evidence="13">
    <location>
        <position position="423"/>
    </location>
    <ligand>
        <name>IMP</name>
        <dbReference type="ChEBI" id="CHEBI:58053"/>
    </ligand>
</feature>
<dbReference type="OrthoDB" id="21361at2157"/>
<dbReference type="SMART" id="SM00116">
    <property type="entry name" value="CBS"/>
    <property type="match status" value="2"/>
</dbReference>
<dbReference type="InterPro" id="IPR000644">
    <property type="entry name" value="CBS_dom"/>
</dbReference>
<feature type="binding site" description="in other chain" evidence="13 16">
    <location>
        <position position="308"/>
    </location>
    <ligand>
        <name>K(+)</name>
        <dbReference type="ChEBI" id="CHEBI:29103"/>
        <note>ligand shared between two tetrameric partners</note>
    </ligand>
</feature>
<evidence type="ECO:0000256" key="6">
    <source>
        <dbReference type="ARBA" id="ARBA00022749"/>
    </source>
</evidence>
<feature type="binding site" description="in other chain" evidence="13 16">
    <location>
        <position position="305"/>
    </location>
    <ligand>
        <name>K(+)</name>
        <dbReference type="ChEBI" id="CHEBI:29103"/>
        <note>ligand shared between two tetrameric partners</note>
    </ligand>
</feature>
<sequence>MFLEKIYGAKMAYTFDDVLLVPNASYVEPKDTDTSTDLAGLKLNIPIVSAAMDTVTEKEMAIALARKGGLGVIHRNMSIKEQVSQVISVKKAEDIIIRDVITISQDSNIGDAKKIMELYSIGGLPVVDENNKLVGIVTTRDIKYIQEDNIPVKEVMTKDVVYSDENITHEEAMSIMYENRIERLPIVDEGNRIIGMITLRDILKRKQYPEAARDKDGRLLVSAACGPHDLKRAEALIDAGVDAITIDCAHAHNMRVVEAIGKIKRLIEKKDKNTVLIVGNIATKEAARDLIDAGADVLKVGIGPGSICTTRIVAGVGIPQLTAIAEVAEVAKDDEVPIIADGGIKYSGDIAKAIAAGADAVMLGGLLAGTDEAPGQLITINGRKYKQYRGMGSLGAMMGGVGAGADRYFQSKSHMKHVKLVPEGVEGAVPYKGPVSEVIFQLVGGLKSSMGYCGARNIRELKEKGRFVIITQSGQRESHPHDILITNEAPNYPINRF</sequence>
<dbReference type="HAMAP" id="MF_01964">
    <property type="entry name" value="IMPDH"/>
    <property type="match status" value="1"/>
</dbReference>
<feature type="binding site" description="in other chain" evidence="13 16">
    <location>
        <position position="303"/>
    </location>
    <ligand>
        <name>K(+)</name>
        <dbReference type="ChEBI" id="CHEBI:29103"/>
        <note>ligand shared between two tetrameric partners</note>
    </ligand>
</feature>
<feature type="binding site" evidence="13">
    <location>
        <position position="306"/>
    </location>
    <ligand>
        <name>IMP</name>
        <dbReference type="ChEBI" id="CHEBI:58053"/>
    </ligand>
</feature>
<keyword evidence="5" id="KW-0677">Repeat</keyword>
<keyword evidence="10 13" id="KW-0520">NAD</keyword>
<accession>A0A401HP53</accession>
<evidence type="ECO:0000256" key="5">
    <source>
        <dbReference type="ARBA" id="ARBA00022737"/>
    </source>
</evidence>
<feature type="binding site" evidence="13">
    <location>
        <position position="247"/>
    </location>
    <ligand>
        <name>NAD(+)</name>
        <dbReference type="ChEBI" id="CHEBI:57540"/>
    </ligand>
</feature>
<evidence type="ECO:0000259" key="20">
    <source>
        <dbReference type="PROSITE" id="PS51371"/>
    </source>
</evidence>
<comment type="similarity">
    <text evidence="2 13 18">Belongs to the IMPDH/GMPR family.</text>
</comment>
<evidence type="ECO:0000256" key="11">
    <source>
        <dbReference type="ARBA" id="ARBA00023122"/>
    </source>
</evidence>
<feature type="active site" description="Proton acceptor" evidence="13 14">
    <location>
        <position position="407"/>
    </location>
</feature>
<dbReference type="Pfam" id="PF00571">
    <property type="entry name" value="CBS"/>
    <property type="match status" value="2"/>
</dbReference>
<gene>
    <name evidence="13" type="primary">guaB</name>
    <name evidence="21" type="ORF">MHHB_P0253</name>
</gene>
<dbReference type="InterPro" id="IPR046342">
    <property type="entry name" value="CBS_dom_sf"/>
</dbReference>
<evidence type="ECO:0000256" key="12">
    <source>
        <dbReference type="ARBA" id="ARBA00048028"/>
    </source>
</evidence>
<dbReference type="GO" id="GO:0046872">
    <property type="term" value="F:metal ion binding"/>
    <property type="evidence" value="ECO:0007669"/>
    <property type="project" value="UniProtKB-UniRule"/>
</dbReference>
<evidence type="ECO:0000256" key="8">
    <source>
        <dbReference type="ARBA" id="ARBA00022958"/>
    </source>
</evidence>
<comment type="caution">
    <text evidence="21">The sequence shown here is derived from an EMBL/GenBank/DDBJ whole genome shotgun (WGS) entry which is preliminary data.</text>
</comment>
<dbReference type="InterPro" id="IPR015875">
    <property type="entry name" value="IMP_DH/GMP_Rdtase_CS"/>
</dbReference>
<dbReference type="SUPFAM" id="SSF54631">
    <property type="entry name" value="CBS-domain pair"/>
    <property type="match status" value="1"/>
</dbReference>
<feature type="binding site" evidence="13">
    <location>
        <position position="479"/>
    </location>
    <ligand>
        <name>K(+)</name>
        <dbReference type="ChEBI" id="CHEBI:29103"/>
        <note>ligand shared between two tetrameric partners</note>
    </ligand>
</feature>
<comment type="activity regulation">
    <text evidence="13">Mycophenolic acid (MPA) is a non-competitive inhibitor that prevents formation of the closed enzyme conformation by binding to the same site as the amobile flap. In contrast, mizoribine monophosphate (MZP) is a competitive inhibitor that induces the closed conformation. MPA is a potent inhibitor of mammalian IMPDHs but a poor inhibitor of the bacterial enzymes. MZP is a more potent inhibitor of bacterial IMPDH.</text>
</comment>
<evidence type="ECO:0000256" key="1">
    <source>
        <dbReference type="ARBA" id="ARBA00001958"/>
    </source>
</evidence>
<dbReference type="SUPFAM" id="SSF51412">
    <property type="entry name" value="Inosine monophosphate dehydrogenase (IMPDH)"/>
    <property type="match status" value="1"/>
</dbReference>
<evidence type="ECO:0000313" key="22">
    <source>
        <dbReference type="Proteomes" id="UP000290527"/>
    </source>
</evidence>
<proteinExistence type="inferred from homology"/>
<dbReference type="PIRSF" id="PIRSF000130">
    <property type="entry name" value="IMPDH"/>
    <property type="match status" value="1"/>
</dbReference>
<feature type="binding site" evidence="13 15">
    <location>
        <begin position="301"/>
        <end position="303"/>
    </location>
    <ligand>
        <name>NAD(+)</name>
        <dbReference type="ChEBI" id="CHEBI:57540"/>
    </ligand>
</feature>
<evidence type="ECO:0000256" key="19">
    <source>
        <dbReference type="RuleBase" id="RU003928"/>
    </source>
</evidence>
<comment type="caution">
    <text evidence="13">Lacks conserved residue(s) required for the propagation of feature annotation.</text>
</comment>
<dbReference type="PANTHER" id="PTHR11911:SF111">
    <property type="entry name" value="INOSINE-5'-MONOPHOSPHATE DEHYDROGENASE"/>
    <property type="match status" value="1"/>
</dbReference>
<comment type="subunit">
    <text evidence="3 13">Homotetramer.</text>
</comment>
<keyword evidence="7 13" id="KW-0658">Purine biosynthesis</keyword>
<organism evidence="21 22">
    <name type="scientific">Methanofervidicoccus abyssi</name>
    <dbReference type="NCBI Taxonomy" id="2082189"/>
    <lineage>
        <taxon>Archaea</taxon>
        <taxon>Methanobacteriati</taxon>
        <taxon>Methanobacteriota</taxon>
        <taxon>Methanomada group</taxon>
        <taxon>Methanococci</taxon>
        <taxon>Methanococcales</taxon>
        <taxon>Methanofervidicoccus</taxon>
    </lineage>
</organism>
<evidence type="ECO:0000256" key="17">
    <source>
        <dbReference type="PROSITE-ProRule" id="PRU00703"/>
    </source>
</evidence>
<evidence type="ECO:0000313" key="21">
    <source>
        <dbReference type="EMBL" id="GBF36028.1"/>
    </source>
</evidence>
<evidence type="ECO:0000256" key="14">
    <source>
        <dbReference type="PIRSR" id="PIRSR000130-1"/>
    </source>
</evidence>
<dbReference type="Pfam" id="PF00478">
    <property type="entry name" value="IMPDH"/>
    <property type="match status" value="1"/>
</dbReference>
<comment type="function">
    <text evidence="13">Catalyzes the conversion of inosine 5'-phosphate (IMP) to xanthosine 5'-phosphate (XMP), the first committed and rate-limiting step in the de novo synthesis of guanine nucleotides, and therefore plays an important role in the regulation of cell growth.</text>
</comment>
<dbReference type="AlphaFoldDB" id="A0A401HP53"/>
<dbReference type="InterPro" id="IPR001093">
    <property type="entry name" value="IMP_DH_GMPRt"/>
</dbReference>
<dbReference type="GO" id="GO:0003938">
    <property type="term" value="F:IMP dehydrogenase activity"/>
    <property type="evidence" value="ECO:0007669"/>
    <property type="project" value="UniProtKB-UniRule"/>
</dbReference>
<dbReference type="FunFam" id="3.20.20.70:FF:000003">
    <property type="entry name" value="GMP reductase"/>
    <property type="match status" value="1"/>
</dbReference>
<feature type="domain" description="CBS" evidence="20">
    <location>
        <begin position="96"/>
        <end position="152"/>
    </location>
</feature>
<evidence type="ECO:0000256" key="18">
    <source>
        <dbReference type="RuleBase" id="RU003927"/>
    </source>
</evidence>
<dbReference type="PROSITE" id="PS00487">
    <property type="entry name" value="IMP_DH_GMP_RED"/>
    <property type="match status" value="1"/>
</dbReference>
<evidence type="ECO:0000256" key="9">
    <source>
        <dbReference type="ARBA" id="ARBA00023002"/>
    </source>
</evidence>
<keyword evidence="8 13" id="KW-0630">Potassium</keyword>
<feature type="binding site" evidence="13">
    <location>
        <begin position="364"/>
        <end position="365"/>
    </location>
    <ligand>
        <name>IMP</name>
        <dbReference type="ChEBI" id="CHEBI:58053"/>
    </ligand>
</feature>
<keyword evidence="6 13" id="KW-0332">GMP biosynthesis</keyword>
<dbReference type="InterPro" id="IPR005990">
    <property type="entry name" value="IMP_DH"/>
</dbReference>
<dbReference type="SMART" id="SM01240">
    <property type="entry name" value="IMPDH"/>
    <property type="match status" value="1"/>
</dbReference>
<evidence type="ECO:0000256" key="13">
    <source>
        <dbReference type="HAMAP-Rule" id="MF_01964"/>
    </source>
</evidence>
<keyword evidence="11 17" id="KW-0129">CBS domain</keyword>
<dbReference type="Proteomes" id="UP000290527">
    <property type="component" value="Unassembled WGS sequence"/>
</dbReference>
<dbReference type="CDD" id="cd04601">
    <property type="entry name" value="CBS_pair_IMPDH"/>
    <property type="match status" value="1"/>
</dbReference>
<evidence type="ECO:0000256" key="16">
    <source>
        <dbReference type="PIRSR" id="PIRSR000130-4"/>
    </source>
</evidence>
<evidence type="ECO:0000256" key="10">
    <source>
        <dbReference type="ARBA" id="ARBA00023027"/>
    </source>
</evidence>
<evidence type="ECO:0000256" key="4">
    <source>
        <dbReference type="ARBA" id="ARBA00022723"/>
    </source>
</evidence>
<comment type="catalytic activity">
    <reaction evidence="12 13 19">
        <text>IMP + NAD(+) + H2O = XMP + NADH + H(+)</text>
        <dbReference type="Rhea" id="RHEA:11708"/>
        <dbReference type="ChEBI" id="CHEBI:15377"/>
        <dbReference type="ChEBI" id="CHEBI:15378"/>
        <dbReference type="ChEBI" id="CHEBI:57464"/>
        <dbReference type="ChEBI" id="CHEBI:57540"/>
        <dbReference type="ChEBI" id="CHEBI:57945"/>
        <dbReference type="ChEBI" id="CHEBI:58053"/>
        <dbReference type="EC" id="1.1.1.205"/>
    </reaction>
</comment>
<feature type="domain" description="CBS" evidence="20">
    <location>
        <begin position="156"/>
        <end position="212"/>
    </location>
</feature>
<dbReference type="UniPathway" id="UPA00601">
    <property type="reaction ID" value="UER00295"/>
</dbReference>
<keyword evidence="4 13" id="KW-0479">Metal-binding</keyword>
<feature type="active site" description="Thioimidate intermediate" evidence="13 14">
    <location>
        <position position="308"/>
    </location>
</feature>
<dbReference type="GO" id="GO:0006177">
    <property type="term" value="P:GMP biosynthetic process"/>
    <property type="evidence" value="ECO:0007669"/>
    <property type="project" value="UniProtKB-UniRule"/>
</dbReference>
<dbReference type="RefSeq" id="WP_131006811.1">
    <property type="nucleotide sequence ID" value="NZ_BFAX01000001.1"/>
</dbReference>
<dbReference type="PROSITE" id="PS51371">
    <property type="entry name" value="CBS"/>
    <property type="match status" value="2"/>
</dbReference>
<comment type="pathway">
    <text evidence="13 19">Purine metabolism; XMP biosynthesis via de novo pathway; XMP from IMP: step 1/1.</text>
</comment>
<dbReference type="GO" id="GO:0006183">
    <property type="term" value="P:GTP biosynthetic process"/>
    <property type="evidence" value="ECO:0007669"/>
    <property type="project" value="TreeGrafter"/>
</dbReference>
<dbReference type="EMBL" id="BFAX01000001">
    <property type="protein sequence ID" value="GBF36028.1"/>
    <property type="molecule type" value="Genomic_DNA"/>
</dbReference>
<dbReference type="EC" id="1.1.1.205" evidence="13 19"/>
<keyword evidence="22" id="KW-1185">Reference proteome</keyword>
<dbReference type="InterPro" id="IPR013785">
    <property type="entry name" value="Aldolase_TIM"/>
</dbReference>
<feature type="binding site" evidence="13">
    <location>
        <position position="477"/>
    </location>
    <ligand>
        <name>K(+)</name>
        <dbReference type="ChEBI" id="CHEBI:29103"/>
        <note>ligand shared between two tetrameric partners</note>
    </ligand>
</feature>
<dbReference type="PANTHER" id="PTHR11911">
    <property type="entry name" value="INOSINE-5-MONOPHOSPHATE DEHYDROGENASE RELATED"/>
    <property type="match status" value="1"/>
</dbReference>
<evidence type="ECO:0000256" key="15">
    <source>
        <dbReference type="PIRSR" id="PIRSR000130-3"/>
    </source>
</evidence>
<feature type="binding site" evidence="15">
    <location>
        <begin position="247"/>
        <end position="249"/>
    </location>
    <ligand>
        <name>NAD(+)</name>
        <dbReference type="ChEBI" id="CHEBI:57540"/>
    </ligand>
</feature>
<keyword evidence="9 13" id="KW-0560">Oxidoreductase</keyword>
<evidence type="ECO:0000256" key="7">
    <source>
        <dbReference type="ARBA" id="ARBA00022755"/>
    </source>
</evidence>
<protein>
    <recommendedName>
        <fullName evidence="13 19">Inosine-5'-monophosphate dehydrogenase</fullName>
        <shortName evidence="13">IMP dehydrogenase</shortName>
        <shortName evidence="13">IMPD</shortName>
        <shortName evidence="13">IMPDH</shortName>
        <ecNumber evidence="13 19">1.1.1.205</ecNumber>
    </recommendedName>
</protein>
<feature type="binding site" evidence="13">
    <location>
        <begin position="341"/>
        <end position="343"/>
    </location>
    <ligand>
        <name>IMP</name>
        <dbReference type="ChEBI" id="CHEBI:58053"/>
    </ligand>
</feature>
<evidence type="ECO:0000256" key="3">
    <source>
        <dbReference type="ARBA" id="ARBA00011881"/>
    </source>
</evidence>
<name>A0A401HP53_9EURY</name>
<comment type="cofactor">
    <cofactor evidence="1 13">
        <name>K(+)</name>
        <dbReference type="ChEBI" id="CHEBI:29103"/>
    </cofactor>
</comment>
<dbReference type="NCBIfam" id="TIGR01302">
    <property type="entry name" value="IMP_dehydrog"/>
    <property type="match status" value="1"/>
</dbReference>
<feature type="binding site" evidence="13">
    <location>
        <position position="478"/>
    </location>
    <ligand>
        <name>K(+)</name>
        <dbReference type="ChEBI" id="CHEBI:29103"/>
        <note>ligand shared between two tetrameric partners</note>
    </ligand>
</feature>
<dbReference type="CDD" id="cd00381">
    <property type="entry name" value="IMPDH"/>
    <property type="match status" value="1"/>
</dbReference>
<feature type="binding site" evidence="13">
    <location>
        <begin position="388"/>
        <end position="392"/>
    </location>
    <ligand>
        <name>IMP</name>
        <dbReference type="ChEBI" id="CHEBI:58053"/>
    </ligand>
</feature>
<reference evidence="21 22" key="1">
    <citation type="journal article" date="2019" name="Int. J. Syst. Evol. Microbiol.">
        <title>Methanofervidicoccus abyssi gen. nov., sp. nov., a hydrogenotrophic methanogen, isolated from a hydrothermal vent chimney in the Mid-Cayman Spreading Center, the Caribbean Sea.</title>
        <authorList>
            <person name="Sakai S."/>
            <person name="Takaki Y."/>
            <person name="Miyazaki M."/>
            <person name="Ogawara M."/>
            <person name="Yanagawa K."/>
            <person name="Miyazaki J."/>
            <person name="Takai K."/>
        </authorList>
    </citation>
    <scope>NUCLEOTIDE SEQUENCE [LARGE SCALE GENOMIC DNA]</scope>
    <source>
        <strain evidence="21 22">HHB</strain>
    </source>
</reference>
<evidence type="ECO:0000256" key="2">
    <source>
        <dbReference type="ARBA" id="ARBA00005502"/>
    </source>
</evidence>